<protein>
    <submittedName>
        <fullName evidence="2">Uncharacterized protein</fullName>
    </submittedName>
</protein>
<dbReference type="AlphaFoldDB" id="A0A914DDJ2"/>
<sequence>MMKSPVHDLMVQVRLEQPSKTIWDSNVMATVVTGLAARDNGSATVQVFARKEFRRWRYHTDVYVDGARIFFDMPWKKIQTFW</sequence>
<organism evidence="1 2">
    <name type="scientific">Acrobeloides nanus</name>
    <dbReference type="NCBI Taxonomy" id="290746"/>
    <lineage>
        <taxon>Eukaryota</taxon>
        <taxon>Metazoa</taxon>
        <taxon>Ecdysozoa</taxon>
        <taxon>Nematoda</taxon>
        <taxon>Chromadorea</taxon>
        <taxon>Rhabditida</taxon>
        <taxon>Tylenchina</taxon>
        <taxon>Cephalobomorpha</taxon>
        <taxon>Cephaloboidea</taxon>
        <taxon>Cephalobidae</taxon>
        <taxon>Acrobeloides</taxon>
    </lineage>
</organism>
<keyword evidence="1" id="KW-1185">Reference proteome</keyword>
<evidence type="ECO:0000313" key="2">
    <source>
        <dbReference type="WBParaSite" id="ACRNAN_scaffold22329.g21517.t1"/>
    </source>
</evidence>
<accession>A0A914DDJ2</accession>
<reference evidence="2" key="1">
    <citation type="submission" date="2022-11" db="UniProtKB">
        <authorList>
            <consortium name="WormBaseParasite"/>
        </authorList>
    </citation>
    <scope>IDENTIFICATION</scope>
</reference>
<dbReference type="Proteomes" id="UP000887540">
    <property type="component" value="Unplaced"/>
</dbReference>
<proteinExistence type="predicted"/>
<dbReference type="WBParaSite" id="ACRNAN_scaffold22329.g21517.t1">
    <property type="protein sequence ID" value="ACRNAN_scaffold22329.g21517.t1"/>
    <property type="gene ID" value="ACRNAN_scaffold22329.g21517"/>
</dbReference>
<evidence type="ECO:0000313" key="1">
    <source>
        <dbReference type="Proteomes" id="UP000887540"/>
    </source>
</evidence>
<name>A0A914DDJ2_9BILA</name>